<evidence type="ECO:0000313" key="2">
    <source>
        <dbReference type="Proteomes" id="UP000095287"/>
    </source>
</evidence>
<feature type="region of interest" description="Disordered" evidence="1">
    <location>
        <begin position="79"/>
        <end position="110"/>
    </location>
</feature>
<dbReference type="Proteomes" id="UP000095287">
    <property type="component" value="Unplaced"/>
</dbReference>
<feature type="compositionally biased region" description="Basic and acidic residues" evidence="1">
    <location>
        <begin position="43"/>
        <end position="55"/>
    </location>
</feature>
<reference evidence="3" key="1">
    <citation type="submission" date="2016-11" db="UniProtKB">
        <authorList>
            <consortium name="WormBaseParasite"/>
        </authorList>
    </citation>
    <scope>IDENTIFICATION</scope>
</reference>
<accession>A0A1I7XXQ5</accession>
<evidence type="ECO:0000256" key="1">
    <source>
        <dbReference type="SAM" id="MobiDB-lite"/>
    </source>
</evidence>
<feature type="compositionally biased region" description="Gly residues" evidence="1">
    <location>
        <begin position="99"/>
        <end position="110"/>
    </location>
</feature>
<proteinExistence type="predicted"/>
<evidence type="ECO:0000313" key="3">
    <source>
        <dbReference type="WBParaSite" id="L893_g10533.t1"/>
    </source>
</evidence>
<dbReference type="WBParaSite" id="L893_g10533.t1">
    <property type="protein sequence ID" value="L893_g10533.t1"/>
    <property type="gene ID" value="L893_g10533"/>
</dbReference>
<keyword evidence="2" id="KW-1185">Reference proteome</keyword>
<feature type="region of interest" description="Disordered" evidence="1">
    <location>
        <begin position="1"/>
        <end position="60"/>
    </location>
</feature>
<organism evidence="2 3">
    <name type="scientific">Steinernema glaseri</name>
    <dbReference type="NCBI Taxonomy" id="37863"/>
    <lineage>
        <taxon>Eukaryota</taxon>
        <taxon>Metazoa</taxon>
        <taxon>Ecdysozoa</taxon>
        <taxon>Nematoda</taxon>
        <taxon>Chromadorea</taxon>
        <taxon>Rhabditida</taxon>
        <taxon>Tylenchina</taxon>
        <taxon>Panagrolaimomorpha</taxon>
        <taxon>Strongyloidoidea</taxon>
        <taxon>Steinernematidae</taxon>
        <taxon>Steinernema</taxon>
    </lineage>
</organism>
<name>A0A1I7XXQ5_9BILA</name>
<feature type="compositionally biased region" description="Basic and acidic residues" evidence="1">
    <location>
        <begin position="79"/>
        <end position="89"/>
    </location>
</feature>
<protein>
    <submittedName>
        <fullName evidence="3">Uncharacterized protein</fullName>
    </submittedName>
</protein>
<dbReference type="AlphaFoldDB" id="A0A1I7XXQ5"/>
<feature type="compositionally biased region" description="Polar residues" evidence="1">
    <location>
        <begin position="1"/>
        <end position="10"/>
    </location>
</feature>
<sequence length="156" mass="17079">MRVNDMQASNPEVPRPINSNNFDEPVGTPGHLILGSTLGPTTERSHSSKEKKNEEEGLNIGSMDLKDAWIQTKSRVDRLHQIPRGDHRSGPRSRRRALLGGGVPNADGNGGVDQFGAGLWGINSAPFFVIYRRQKPSTRSRCPARPNTFAGRARAV</sequence>